<protein>
    <submittedName>
        <fullName evidence="1">Uncharacterized protein</fullName>
    </submittedName>
</protein>
<sequence length="18" mass="1973">MAKAYDERAVSLKDDGTC</sequence>
<accession>A0A0E9RIN7</accession>
<reference evidence="1" key="1">
    <citation type="submission" date="2014-11" db="EMBL/GenBank/DDBJ databases">
        <authorList>
            <person name="Amaro Gonzalez C."/>
        </authorList>
    </citation>
    <scope>NUCLEOTIDE SEQUENCE</scope>
</reference>
<evidence type="ECO:0000313" key="1">
    <source>
        <dbReference type="EMBL" id="JAH28300.1"/>
    </source>
</evidence>
<name>A0A0E9RIN7_ANGAN</name>
<dbReference type="AlphaFoldDB" id="A0A0E9RIN7"/>
<organism evidence="1">
    <name type="scientific">Anguilla anguilla</name>
    <name type="common">European freshwater eel</name>
    <name type="synonym">Muraena anguilla</name>
    <dbReference type="NCBI Taxonomy" id="7936"/>
    <lineage>
        <taxon>Eukaryota</taxon>
        <taxon>Metazoa</taxon>
        <taxon>Chordata</taxon>
        <taxon>Craniata</taxon>
        <taxon>Vertebrata</taxon>
        <taxon>Euteleostomi</taxon>
        <taxon>Actinopterygii</taxon>
        <taxon>Neopterygii</taxon>
        <taxon>Teleostei</taxon>
        <taxon>Anguilliformes</taxon>
        <taxon>Anguillidae</taxon>
        <taxon>Anguilla</taxon>
    </lineage>
</organism>
<proteinExistence type="predicted"/>
<dbReference type="EMBL" id="GBXM01080277">
    <property type="protein sequence ID" value="JAH28300.1"/>
    <property type="molecule type" value="Transcribed_RNA"/>
</dbReference>
<reference evidence="1" key="2">
    <citation type="journal article" date="2015" name="Fish Shellfish Immunol.">
        <title>Early steps in the European eel (Anguilla anguilla)-Vibrio vulnificus interaction in the gills: Role of the RtxA13 toxin.</title>
        <authorList>
            <person name="Callol A."/>
            <person name="Pajuelo D."/>
            <person name="Ebbesson L."/>
            <person name="Teles M."/>
            <person name="MacKenzie S."/>
            <person name="Amaro C."/>
        </authorList>
    </citation>
    <scope>NUCLEOTIDE SEQUENCE</scope>
</reference>